<dbReference type="AlphaFoldDB" id="A0A8T2RFK6"/>
<evidence type="ECO:0000313" key="3">
    <source>
        <dbReference type="Proteomes" id="UP000825935"/>
    </source>
</evidence>
<keyword evidence="1" id="KW-0812">Transmembrane</keyword>
<proteinExistence type="predicted"/>
<organism evidence="2 3">
    <name type="scientific">Ceratopteris richardii</name>
    <name type="common">Triangle waterfern</name>
    <dbReference type="NCBI Taxonomy" id="49495"/>
    <lineage>
        <taxon>Eukaryota</taxon>
        <taxon>Viridiplantae</taxon>
        <taxon>Streptophyta</taxon>
        <taxon>Embryophyta</taxon>
        <taxon>Tracheophyta</taxon>
        <taxon>Polypodiopsida</taxon>
        <taxon>Polypodiidae</taxon>
        <taxon>Polypodiales</taxon>
        <taxon>Pteridineae</taxon>
        <taxon>Pteridaceae</taxon>
        <taxon>Parkerioideae</taxon>
        <taxon>Ceratopteris</taxon>
    </lineage>
</organism>
<gene>
    <name evidence="2" type="ORF">KP509_27G016100</name>
</gene>
<dbReference type="EMBL" id="CM035432">
    <property type="protein sequence ID" value="KAH7294740.1"/>
    <property type="molecule type" value="Genomic_DNA"/>
</dbReference>
<protein>
    <submittedName>
        <fullName evidence="2">Uncharacterized protein</fullName>
    </submittedName>
</protein>
<name>A0A8T2RFK6_CERRI</name>
<evidence type="ECO:0000256" key="1">
    <source>
        <dbReference type="SAM" id="Phobius"/>
    </source>
</evidence>
<comment type="caution">
    <text evidence="2">The sequence shown here is derived from an EMBL/GenBank/DDBJ whole genome shotgun (WGS) entry which is preliminary data.</text>
</comment>
<feature type="transmembrane region" description="Helical" evidence="1">
    <location>
        <begin position="73"/>
        <end position="98"/>
    </location>
</feature>
<keyword evidence="1" id="KW-0472">Membrane</keyword>
<dbReference type="Proteomes" id="UP000825935">
    <property type="component" value="Chromosome 27"/>
</dbReference>
<reference evidence="2 3" key="1">
    <citation type="submission" date="2021-08" db="EMBL/GenBank/DDBJ databases">
        <title>WGS assembly of Ceratopteris richardii.</title>
        <authorList>
            <person name="Marchant D.B."/>
            <person name="Chen G."/>
            <person name="Jenkins J."/>
            <person name="Shu S."/>
            <person name="Leebens-Mack J."/>
            <person name="Grimwood J."/>
            <person name="Schmutz J."/>
            <person name="Soltis P."/>
            <person name="Soltis D."/>
            <person name="Chen Z.-H."/>
        </authorList>
    </citation>
    <scope>NUCLEOTIDE SEQUENCE [LARGE SCALE GENOMIC DNA]</scope>
    <source>
        <strain evidence="2">Whitten #5841</strain>
        <tissue evidence="2">Leaf</tissue>
    </source>
</reference>
<keyword evidence="1" id="KW-1133">Transmembrane helix</keyword>
<sequence length="104" mass="11977">MHVYTSQGLYIILAVCCIMSSVLQYTDQFILNLSIYAEHLSVICSDFDQLSEFNQFLALICYYLNIKSCNVQFLWIPAPCFPFFSFSMMVLLASICILDQNQFA</sequence>
<accession>A0A8T2RFK6</accession>
<keyword evidence="3" id="KW-1185">Reference proteome</keyword>
<evidence type="ECO:0000313" key="2">
    <source>
        <dbReference type="EMBL" id="KAH7294740.1"/>
    </source>
</evidence>
<feature type="transmembrane region" description="Helical" evidence="1">
    <location>
        <begin position="7"/>
        <end position="26"/>
    </location>
</feature>